<reference evidence="2 3" key="1">
    <citation type="submission" date="2020-04" db="EMBL/GenBank/DDBJ databases">
        <title>Perkinsus olseni comparative genomics.</title>
        <authorList>
            <person name="Bogema D.R."/>
        </authorList>
    </citation>
    <scope>NUCLEOTIDE SEQUENCE [LARGE SCALE GENOMIC DNA]</scope>
    <source>
        <strain evidence="2 3">ATCC PRA-207</strain>
    </source>
</reference>
<feature type="compositionally biased region" description="Basic residues" evidence="1">
    <location>
        <begin position="42"/>
        <end position="58"/>
    </location>
</feature>
<dbReference type="OMA" id="RSAGWYC"/>
<proteinExistence type="predicted"/>
<feature type="compositionally biased region" description="Basic and acidic residues" evidence="1">
    <location>
        <begin position="99"/>
        <end position="108"/>
    </location>
</feature>
<feature type="region of interest" description="Disordered" evidence="1">
    <location>
        <begin position="31"/>
        <end position="131"/>
    </location>
</feature>
<feature type="non-terminal residue" evidence="2">
    <location>
        <position position="1"/>
    </location>
</feature>
<feature type="compositionally biased region" description="Basic and acidic residues" evidence="1">
    <location>
        <begin position="31"/>
        <end position="41"/>
    </location>
</feature>
<evidence type="ECO:0000313" key="2">
    <source>
        <dbReference type="EMBL" id="KAF4726497.1"/>
    </source>
</evidence>
<sequence length="158" mass="18032">GKSYVGPWYCPRFDGPLDEWKATKQMEEFLRIRKAKEEGQRNRGRAKPKSRPVSKKKGNPSVRLQKGRGGCDSKSAGDLNEEEAPQIPKQSVPCKRATPQREAEEDRSKRPRCTSCNREKTAQTGHRKPWINGRSAGWYCPIVDGDFDQWLDARKTVC</sequence>
<dbReference type="AlphaFoldDB" id="A0A7J6S0L4"/>
<name>A0A7J6S0L4_PEROL</name>
<feature type="non-terminal residue" evidence="2">
    <location>
        <position position="158"/>
    </location>
</feature>
<organism evidence="2 3">
    <name type="scientific">Perkinsus olseni</name>
    <name type="common">Perkinsus atlanticus</name>
    <dbReference type="NCBI Taxonomy" id="32597"/>
    <lineage>
        <taxon>Eukaryota</taxon>
        <taxon>Sar</taxon>
        <taxon>Alveolata</taxon>
        <taxon>Perkinsozoa</taxon>
        <taxon>Perkinsea</taxon>
        <taxon>Perkinsida</taxon>
        <taxon>Perkinsidae</taxon>
        <taxon>Perkinsus</taxon>
    </lineage>
</organism>
<gene>
    <name evidence="2" type="ORF">FOZ63_014470</name>
</gene>
<protein>
    <submittedName>
        <fullName evidence="2">Uncharacterized protein</fullName>
    </submittedName>
</protein>
<evidence type="ECO:0000256" key="1">
    <source>
        <dbReference type="SAM" id="MobiDB-lite"/>
    </source>
</evidence>
<accession>A0A7J6S0L4</accession>
<dbReference type="EMBL" id="JABANO010021629">
    <property type="protein sequence ID" value="KAF4726497.1"/>
    <property type="molecule type" value="Genomic_DNA"/>
</dbReference>
<dbReference type="Proteomes" id="UP000553632">
    <property type="component" value="Unassembled WGS sequence"/>
</dbReference>
<evidence type="ECO:0000313" key="3">
    <source>
        <dbReference type="Proteomes" id="UP000553632"/>
    </source>
</evidence>
<comment type="caution">
    <text evidence="2">The sequence shown here is derived from an EMBL/GenBank/DDBJ whole genome shotgun (WGS) entry which is preliminary data.</text>
</comment>
<keyword evidence="3" id="KW-1185">Reference proteome</keyword>